<dbReference type="InterPro" id="IPR036388">
    <property type="entry name" value="WH-like_DNA-bd_sf"/>
</dbReference>
<evidence type="ECO:0000256" key="4">
    <source>
        <dbReference type="ARBA" id="ARBA00023163"/>
    </source>
</evidence>
<name>A0A090IGB2_9GAMM</name>
<dbReference type="GeneID" id="61294288"/>
<dbReference type="Gene3D" id="1.10.10.10">
    <property type="entry name" value="Winged helix-like DNA-binding domain superfamily/Winged helix DNA-binding domain"/>
    <property type="match status" value="1"/>
</dbReference>
<keyword evidence="2" id="KW-0805">Transcription regulation</keyword>
<organism evidence="7 9">
    <name type="scientific">Moritella viscosa</name>
    <dbReference type="NCBI Taxonomy" id="80854"/>
    <lineage>
        <taxon>Bacteria</taxon>
        <taxon>Pseudomonadati</taxon>
        <taxon>Pseudomonadota</taxon>
        <taxon>Gammaproteobacteria</taxon>
        <taxon>Alteromonadales</taxon>
        <taxon>Moritellaceae</taxon>
        <taxon>Moritella</taxon>
    </lineage>
</organism>
<dbReference type="Pfam" id="PF03466">
    <property type="entry name" value="LysR_substrate"/>
    <property type="match status" value="1"/>
</dbReference>
<evidence type="ECO:0000313" key="6">
    <source>
        <dbReference type="EMBL" id="SGY84029.1"/>
    </source>
</evidence>
<dbReference type="PATRIC" id="fig|80854.5.peg.877"/>
<dbReference type="EMBL" id="FPLD01000014">
    <property type="protein sequence ID" value="SGY85661.1"/>
    <property type="molecule type" value="Genomic_DNA"/>
</dbReference>
<dbReference type="Proteomes" id="UP000182660">
    <property type="component" value="Unassembled WGS sequence"/>
</dbReference>
<evidence type="ECO:0000313" key="8">
    <source>
        <dbReference type="Proteomes" id="UP000182660"/>
    </source>
</evidence>
<dbReference type="GO" id="GO:0003677">
    <property type="term" value="F:DNA binding"/>
    <property type="evidence" value="ECO:0007669"/>
    <property type="project" value="UniProtKB-KW"/>
</dbReference>
<gene>
    <name evidence="6" type="ORF">MT2528_0557</name>
    <name evidence="7" type="ORF">NVI5450_0548</name>
</gene>
<dbReference type="PANTHER" id="PTHR30118:SF15">
    <property type="entry name" value="TRANSCRIPTIONAL REGULATORY PROTEIN"/>
    <property type="match status" value="1"/>
</dbReference>
<dbReference type="KEGG" id="mvs:MVIS_0838"/>
<evidence type="ECO:0000256" key="2">
    <source>
        <dbReference type="ARBA" id="ARBA00023015"/>
    </source>
</evidence>
<dbReference type="HOGENOM" id="CLU_039613_39_0_6"/>
<dbReference type="STRING" id="80854.MVIS_0838"/>
<keyword evidence="4" id="KW-0804">Transcription</keyword>
<dbReference type="PROSITE" id="PS50931">
    <property type="entry name" value="HTH_LYSR"/>
    <property type="match status" value="1"/>
</dbReference>
<dbReference type="EMBL" id="FPLJ01000017">
    <property type="protein sequence ID" value="SGY84029.1"/>
    <property type="molecule type" value="Genomic_DNA"/>
</dbReference>
<keyword evidence="3" id="KW-0238">DNA-binding</keyword>
<reference evidence="7 9" key="2">
    <citation type="submission" date="2016-11" db="EMBL/GenBank/DDBJ databases">
        <authorList>
            <person name="Jaros S."/>
            <person name="Januszkiewicz K."/>
            <person name="Wedrychowicz H."/>
        </authorList>
    </citation>
    <scope>NUCLEOTIDE SEQUENCE [LARGE SCALE GENOMIC DNA]</scope>
    <source>
        <strain evidence="7">NVI 5450</strain>
    </source>
</reference>
<feature type="domain" description="HTH lysR-type" evidence="5">
    <location>
        <begin position="7"/>
        <end position="64"/>
    </location>
</feature>
<dbReference type="OrthoDB" id="8557381at2"/>
<reference evidence="6 8" key="1">
    <citation type="submission" date="2016-11" db="EMBL/GenBank/DDBJ databases">
        <authorList>
            <person name="Klemetsen T."/>
        </authorList>
    </citation>
    <scope>NUCLEOTIDE SEQUENCE [LARGE SCALE GENOMIC DNA]</scope>
    <source>
        <strain evidence="6">MT 2528</strain>
    </source>
</reference>
<dbReference type="RefSeq" id="WP_045109256.1">
    <property type="nucleotide sequence ID" value="NZ_CAWQZC010000056.1"/>
</dbReference>
<dbReference type="InterPro" id="IPR005119">
    <property type="entry name" value="LysR_subst-bd"/>
</dbReference>
<dbReference type="InterPro" id="IPR050389">
    <property type="entry name" value="LysR-type_TF"/>
</dbReference>
<dbReference type="GO" id="GO:0003700">
    <property type="term" value="F:DNA-binding transcription factor activity"/>
    <property type="evidence" value="ECO:0007669"/>
    <property type="project" value="InterPro"/>
</dbReference>
<dbReference type="Gene3D" id="3.40.190.10">
    <property type="entry name" value="Periplasmic binding protein-like II"/>
    <property type="match status" value="2"/>
</dbReference>
<protein>
    <submittedName>
        <fullName evidence="7">Transcriptional regulator, LysR family</fullName>
    </submittedName>
</protein>
<evidence type="ECO:0000313" key="7">
    <source>
        <dbReference type="EMBL" id="SGY85661.1"/>
    </source>
</evidence>
<comment type="similarity">
    <text evidence="1">Belongs to the LysR transcriptional regulatory family.</text>
</comment>
<evidence type="ECO:0000259" key="5">
    <source>
        <dbReference type="PROSITE" id="PS50931"/>
    </source>
</evidence>
<accession>A0A090IGB2</accession>
<evidence type="ECO:0000256" key="1">
    <source>
        <dbReference type="ARBA" id="ARBA00009437"/>
    </source>
</evidence>
<evidence type="ECO:0000313" key="9">
    <source>
        <dbReference type="Proteomes" id="UP000183794"/>
    </source>
</evidence>
<dbReference type="PANTHER" id="PTHR30118">
    <property type="entry name" value="HTH-TYPE TRANSCRIPTIONAL REGULATOR LEUO-RELATED"/>
    <property type="match status" value="1"/>
</dbReference>
<keyword evidence="8" id="KW-1185">Reference proteome</keyword>
<dbReference type="InterPro" id="IPR036390">
    <property type="entry name" value="WH_DNA-bd_sf"/>
</dbReference>
<dbReference type="Pfam" id="PF00126">
    <property type="entry name" value="HTH_1"/>
    <property type="match status" value="1"/>
</dbReference>
<proteinExistence type="inferred from homology"/>
<dbReference type="Proteomes" id="UP000183794">
    <property type="component" value="Unassembled WGS sequence"/>
</dbReference>
<dbReference type="InterPro" id="IPR000847">
    <property type="entry name" value="LysR_HTH_N"/>
</dbReference>
<evidence type="ECO:0000256" key="3">
    <source>
        <dbReference type="ARBA" id="ARBA00023125"/>
    </source>
</evidence>
<dbReference type="SUPFAM" id="SSF46785">
    <property type="entry name" value="Winged helix' DNA-binding domain"/>
    <property type="match status" value="1"/>
</dbReference>
<dbReference type="PRINTS" id="PR00039">
    <property type="entry name" value="HTHLYSR"/>
</dbReference>
<sequence>MADISKLEIKQLRVLAALLQLHSLTKAAAKLGITQQAVSEQLKKLRDIFQDRLFIRGSHGVIPTPKAQELSPKIQQILMAIGELTELAEFDPQRLNGVYKISASDYAMRVILPSLLVQIRQQAPHLKIIIRRFESDNLTQLMATGEIDLALTFPAFIPITCPSMLLYEERHVCVAAKAVASEYQGLSLKEIAAAPQLVISPSRASLKGSADEWFAAKGFQRNIIMSLPSFSAAPDCIEAMGVLAFLPSRMLPNDKLVEIALPEPLPSFEVVAAWHQRSSQTQTHQWITGLLGELYPQK</sequence>
<dbReference type="AlphaFoldDB" id="A0A090IGB2"/>
<dbReference type="SUPFAM" id="SSF53850">
    <property type="entry name" value="Periplasmic binding protein-like II"/>
    <property type="match status" value="1"/>
</dbReference>